<feature type="active site" evidence="3">
    <location>
        <position position="252"/>
    </location>
</feature>
<dbReference type="STRING" id="317655.Sala_0871"/>
<dbReference type="InterPro" id="IPR029510">
    <property type="entry name" value="Ald_DH_CS_GLU"/>
</dbReference>
<dbReference type="Gene3D" id="3.40.605.10">
    <property type="entry name" value="Aldehyde Dehydrogenase, Chain A, domain 1"/>
    <property type="match status" value="1"/>
</dbReference>
<name>Q1GUT3_SPHAL</name>
<proteinExistence type="inferred from homology"/>
<dbReference type="GO" id="GO:0004029">
    <property type="term" value="F:aldehyde dehydrogenase (NAD+) activity"/>
    <property type="evidence" value="ECO:0007669"/>
    <property type="project" value="UniProtKB-EC"/>
</dbReference>
<dbReference type="EC" id="1.2.1.3" evidence="6"/>
<dbReference type="RefSeq" id="WP_011541177.1">
    <property type="nucleotide sequence ID" value="NC_008048.1"/>
</dbReference>
<dbReference type="PANTHER" id="PTHR11699">
    <property type="entry name" value="ALDEHYDE DEHYDROGENASE-RELATED"/>
    <property type="match status" value="1"/>
</dbReference>
<dbReference type="EMBL" id="CP000356">
    <property type="protein sequence ID" value="ABF52589.1"/>
    <property type="molecule type" value="Genomic_DNA"/>
</dbReference>
<evidence type="ECO:0000259" key="5">
    <source>
        <dbReference type="Pfam" id="PF00171"/>
    </source>
</evidence>
<sequence length="494" mass="52604">MASAAPAVHLHLGHEQRTSGTGGTHSHLHPVKQTVQADIPLAGAKEVEEAVARAEAVRDEWRRTRPEARRDILNRLADLLDANKAKLAEMAALDGGTTLMVGERGVDTAVAWTRYYAGWCDKLTGELMSTFDTRGEFSYSVPEPIGIIGIIITWNGPLISLCMKVCAALAAGNCVICKPAEITPFAPELFAQLCREAGVPDGVLSILPGNAACGEAIVRHKKIRKISFTGGPITARKILAACAEEIKPSVMELGGKSASIVFPDCDLQAAAERAVFWTVGCLSGQGCALPTRQIVHADIYDDFVARLKAIIAQFKVGDPMDPTVAVGPVINKAAVDRILGMFERARADNACTFELGGGRCGGDLADGNFIEPTLIVDADPDHEISQVEIFGPAVIVMKFHDEDEAVAIANNSEYGLAAYIQSNDLQRVHRLSERLNAGGVYNNGGFQINPHTPFGGIGISGFGKEGGKAGIDEFLHYKTVTIGVGAPIFPKQEA</sequence>
<feature type="domain" description="Aldehyde dehydrogenase" evidence="5">
    <location>
        <begin position="23"/>
        <end position="480"/>
    </location>
</feature>
<dbReference type="Gene3D" id="3.40.309.10">
    <property type="entry name" value="Aldehyde Dehydrogenase, Chain A, domain 2"/>
    <property type="match status" value="1"/>
</dbReference>
<evidence type="ECO:0000313" key="6">
    <source>
        <dbReference type="EMBL" id="ABF52589.1"/>
    </source>
</evidence>
<keyword evidence="7" id="KW-1185">Reference proteome</keyword>
<dbReference type="Proteomes" id="UP000006578">
    <property type="component" value="Chromosome"/>
</dbReference>
<dbReference type="OrthoDB" id="9802947at2"/>
<dbReference type="AlphaFoldDB" id="Q1GUT3"/>
<reference evidence="6 7" key="1">
    <citation type="journal article" date="2009" name="Proc. Natl. Acad. Sci. U.S.A.">
        <title>The genomic basis of trophic strategy in marine bacteria.</title>
        <authorList>
            <person name="Lauro F.M."/>
            <person name="McDougald D."/>
            <person name="Thomas T."/>
            <person name="Williams T.J."/>
            <person name="Egan S."/>
            <person name="Rice S."/>
            <person name="DeMaere M.Z."/>
            <person name="Ting L."/>
            <person name="Ertan H."/>
            <person name="Johnson J."/>
            <person name="Ferriera S."/>
            <person name="Lapidus A."/>
            <person name="Anderson I."/>
            <person name="Kyrpides N."/>
            <person name="Munk A.C."/>
            <person name="Detter C."/>
            <person name="Han C.S."/>
            <person name="Brown M.V."/>
            <person name="Robb F.T."/>
            <person name="Kjelleberg S."/>
            <person name="Cavicchioli R."/>
        </authorList>
    </citation>
    <scope>NUCLEOTIDE SEQUENCE [LARGE SCALE GENOMIC DNA]</scope>
    <source>
        <strain evidence="7">DSM 13593 / LMG 18877 / RB2256</strain>
    </source>
</reference>
<evidence type="ECO:0000256" key="3">
    <source>
        <dbReference type="PROSITE-ProRule" id="PRU10007"/>
    </source>
</evidence>
<dbReference type="InterPro" id="IPR016162">
    <property type="entry name" value="Ald_DH_N"/>
</dbReference>
<dbReference type="CDD" id="cd07078">
    <property type="entry name" value="ALDH"/>
    <property type="match status" value="1"/>
</dbReference>
<dbReference type="PROSITE" id="PS00687">
    <property type="entry name" value="ALDEHYDE_DEHYDR_GLU"/>
    <property type="match status" value="1"/>
</dbReference>
<dbReference type="InterPro" id="IPR016161">
    <property type="entry name" value="Ald_DH/histidinol_DH"/>
</dbReference>
<evidence type="ECO:0000256" key="2">
    <source>
        <dbReference type="ARBA" id="ARBA00023002"/>
    </source>
</evidence>
<protein>
    <submittedName>
        <fullName evidence="6">Aldehyde dehydrogenase (NAD+)</fullName>
        <ecNumber evidence="6">1.2.1.3</ecNumber>
    </submittedName>
</protein>
<dbReference type="eggNOG" id="COG1012">
    <property type="taxonomic scope" value="Bacteria"/>
</dbReference>
<dbReference type="HOGENOM" id="CLU_005391_0_1_5"/>
<evidence type="ECO:0000256" key="4">
    <source>
        <dbReference type="RuleBase" id="RU003345"/>
    </source>
</evidence>
<dbReference type="Pfam" id="PF00171">
    <property type="entry name" value="Aldedh"/>
    <property type="match status" value="1"/>
</dbReference>
<dbReference type="InterPro" id="IPR015590">
    <property type="entry name" value="Aldehyde_DH_dom"/>
</dbReference>
<dbReference type="KEGG" id="sal:Sala_0871"/>
<comment type="similarity">
    <text evidence="1 4">Belongs to the aldehyde dehydrogenase family.</text>
</comment>
<accession>Q1GUT3</accession>
<evidence type="ECO:0000256" key="1">
    <source>
        <dbReference type="ARBA" id="ARBA00009986"/>
    </source>
</evidence>
<gene>
    <name evidence="6" type="ordered locus">Sala_0871</name>
</gene>
<keyword evidence="2 4" id="KW-0560">Oxidoreductase</keyword>
<evidence type="ECO:0000313" key="7">
    <source>
        <dbReference type="Proteomes" id="UP000006578"/>
    </source>
</evidence>
<dbReference type="SUPFAM" id="SSF53720">
    <property type="entry name" value="ALDH-like"/>
    <property type="match status" value="1"/>
</dbReference>
<dbReference type="InterPro" id="IPR016163">
    <property type="entry name" value="Ald_DH_C"/>
</dbReference>
<organism evidence="6 7">
    <name type="scientific">Sphingopyxis alaskensis (strain DSM 13593 / LMG 18877 / RB2256)</name>
    <name type="common">Sphingomonas alaskensis</name>
    <dbReference type="NCBI Taxonomy" id="317655"/>
    <lineage>
        <taxon>Bacteria</taxon>
        <taxon>Pseudomonadati</taxon>
        <taxon>Pseudomonadota</taxon>
        <taxon>Alphaproteobacteria</taxon>
        <taxon>Sphingomonadales</taxon>
        <taxon>Sphingomonadaceae</taxon>
        <taxon>Sphingopyxis</taxon>
    </lineage>
</organism>
<dbReference type="FunFam" id="3.40.605.10:FF:000007">
    <property type="entry name" value="NAD/NADP-dependent betaine aldehyde dehydrogenase"/>
    <property type="match status" value="1"/>
</dbReference>